<evidence type="ECO:0000313" key="2">
    <source>
        <dbReference type="EMBL" id="MBB1489864.1"/>
    </source>
</evidence>
<reference evidence="2 3" key="1">
    <citation type="submission" date="2020-08" db="EMBL/GenBank/DDBJ databases">
        <title>Oceanospirillum sp. nov. isolated from marine sediment.</title>
        <authorList>
            <person name="Ji X."/>
        </authorList>
    </citation>
    <scope>NUCLEOTIDE SEQUENCE [LARGE SCALE GENOMIC DNA]</scope>
    <source>
        <strain evidence="2 3">D5</strain>
    </source>
</reference>
<dbReference type="EMBL" id="JACJFM010000298">
    <property type="protein sequence ID" value="MBB1489864.1"/>
    <property type="molecule type" value="Genomic_DNA"/>
</dbReference>
<accession>A0A839IZ30</accession>
<protein>
    <submittedName>
        <fullName evidence="2">Sugar nucleotide-binding protein</fullName>
    </submittedName>
</protein>
<dbReference type="Pfam" id="PF04321">
    <property type="entry name" value="RmlD_sub_bind"/>
    <property type="match status" value="1"/>
</dbReference>
<dbReference type="Gene3D" id="3.40.50.720">
    <property type="entry name" value="NAD(P)-binding Rossmann-like Domain"/>
    <property type="match status" value="1"/>
</dbReference>
<dbReference type="InterPro" id="IPR036291">
    <property type="entry name" value="NAD(P)-bd_dom_sf"/>
</dbReference>
<dbReference type="AlphaFoldDB" id="A0A839IZ30"/>
<comment type="caution">
    <text evidence="2">The sequence shown here is derived from an EMBL/GenBank/DDBJ whole genome shotgun (WGS) entry which is preliminary data.</text>
</comment>
<evidence type="ECO:0000259" key="1">
    <source>
        <dbReference type="Pfam" id="PF04321"/>
    </source>
</evidence>
<sequence length="49" mass="5293">IELIFAGRQQLDIIDEEAIRTFLVAHSVNVVVNAAAYTAVDHPAADDVT</sequence>
<gene>
    <name evidence="2" type="ORF">H4O21_24985</name>
</gene>
<name>A0A839IZ30_9GAMM</name>
<organism evidence="2 3">
    <name type="scientific">Oceanospirillum sediminis</name>
    <dbReference type="NCBI Taxonomy" id="2760088"/>
    <lineage>
        <taxon>Bacteria</taxon>
        <taxon>Pseudomonadati</taxon>
        <taxon>Pseudomonadota</taxon>
        <taxon>Gammaproteobacteria</taxon>
        <taxon>Oceanospirillales</taxon>
        <taxon>Oceanospirillaceae</taxon>
        <taxon>Oceanospirillum</taxon>
    </lineage>
</organism>
<feature type="domain" description="RmlD-like substrate binding" evidence="1">
    <location>
        <begin position="4"/>
        <end position="42"/>
    </location>
</feature>
<feature type="non-terminal residue" evidence="2">
    <location>
        <position position="1"/>
    </location>
</feature>
<proteinExistence type="predicted"/>
<keyword evidence="3" id="KW-1185">Reference proteome</keyword>
<dbReference type="Proteomes" id="UP000565262">
    <property type="component" value="Unassembled WGS sequence"/>
</dbReference>
<dbReference type="SUPFAM" id="SSF51735">
    <property type="entry name" value="NAD(P)-binding Rossmann-fold domains"/>
    <property type="match status" value="1"/>
</dbReference>
<evidence type="ECO:0000313" key="3">
    <source>
        <dbReference type="Proteomes" id="UP000565262"/>
    </source>
</evidence>
<dbReference type="InterPro" id="IPR029903">
    <property type="entry name" value="RmlD-like-bd"/>
</dbReference>